<dbReference type="PATRIC" id="fig|570156.3.peg.1616"/>
<feature type="transmembrane region" description="Helical" evidence="1">
    <location>
        <begin position="282"/>
        <end position="304"/>
    </location>
</feature>
<feature type="transmembrane region" description="Helical" evidence="1">
    <location>
        <begin position="102"/>
        <end position="122"/>
    </location>
</feature>
<dbReference type="Pfam" id="PF05940">
    <property type="entry name" value="NnrS"/>
    <property type="match status" value="1"/>
</dbReference>
<proteinExistence type="predicted"/>
<feature type="transmembrane region" description="Helical" evidence="1">
    <location>
        <begin position="348"/>
        <end position="368"/>
    </location>
</feature>
<sequence length="410" mass="45621">MKVINLTEPMPTKIKFYQLSQWPLWALAFRPFFLAAGALAVFAMSYWFLILAGYAQWHLTMPATLWHAHEMLFGFAGVVAMGFLLTAAQTWTGVASVSGIKLCLLSMIWLAARFSFFIEIAGFEQLNLYIVSALQLVWWLAGIIILADMLIQAKSSHNYLFVVIASLLCALNVIFLSLVVLNKMSLALGVVDTAVLIMTLLVGVVAGRVVPFFTARGLNLSEQVRTPKLDKLVVFSSFFAIAWFFMSQLFFSAMSTGWVFAWLACLHSARCVLWWHKGILKVPLLWSLHVAYWALSVGLILVALSYFSPIILFKDALHLITVGTIGVMIIAMMVRVSHGHTGRALQAPAYISLAFVLIVIAAIVRSLLPVYLGHHLAWQLSALLWVAGFSLFLFHCAPILVNRRVDGRRG</sequence>
<feature type="transmembrane region" description="Helical" evidence="1">
    <location>
        <begin position="316"/>
        <end position="336"/>
    </location>
</feature>
<gene>
    <name evidence="2" type="ORF">AOG27_18470</name>
</gene>
<name>A0A0P7E309_9GAMM</name>
<feature type="transmembrane region" description="Helical" evidence="1">
    <location>
        <begin position="186"/>
        <end position="211"/>
    </location>
</feature>
<organism evidence="2 3">
    <name type="scientific">Pseudoalteromonas lipolytica</name>
    <dbReference type="NCBI Taxonomy" id="570156"/>
    <lineage>
        <taxon>Bacteria</taxon>
        <taxon>Pseudomonadati</taxon>
        <taxon>Pseudomonadota</taxon>
        <taxon>Gammaproteobacteria</taxon>
        <taxon>Alteromonadales</taxon>
        <taxon>Pseudoalteromonadaceae</taxon>
        <taxon>Pseudoalteromonas</taxon>
    </lineage>
</organism>
<feature type="transmembrane region" description="Helical" evidence="1">
    <location>
        <begin position="159"/>
        <end position="180"/>
    </location>
</feature>
<protein>
    <recommendedName>
        <fullName evidence="4">NnrS family protein</fullName>
    </recommendedName>
</protein>
<feature type="transmembrane region" description="Helical" evidence="1">
    <location>
        <begin position="32"/>
        <end position="51"/>
    </location>
</feature>
<keyword evidence="1" id="KW-0472">Membrane</keyword>
<dbReference type="OrthoDB" id="9770040at2"/>
<dbReference type="RefSeq" id="WP_054554464.1">
    <property type="nucleotide sequence ID" value="NZ_LJTC01000014.1"/>
</dbReference>
<evidence type="ECO:0000313" key="2">
    <source>
        <dbReference type="EMBL" id="KPM81317.1"/>
    </source>
</evidence>
<dbReference type="InterPro" id="IPR010266">
    <property type="entry name" value="NnrS"/>
</dbReference>
<dbReference type="EMBL" id="LJTC01000014">
    <property type="protein sequence ID" value="KPM81317.1"/>
    <property type="molecule type" value="Genomic_DNA"/>
</dbReference>
<reference evidence="2 3" key="1">
    <citation type="submission" date="2015-09" db="EMBL/GenBank/DDBJ databases">
        <title>Draft Genome Sequence of Pseudoalteromonas lipolytica UCD-48B.</title>
        <authorList>
            <person name="Krusor M."/>
            <person name="Coil D.A."/>
            <person name="Lang J.M."/>
            <person name="Eisen J.A."/>
            <person name="Alexiev A."/>
        </authorList>
    </citation>
    <scope>NUCLEOTIDE SEQUENCE [LARGE SCALE GENOMIC DNA]</scope>
    <source>
        <strain evidence="2 3">UCD-48B</strain>
    </source>
</reference>
<keyword evidence="1" id="KW-1133">Transmembrane helix</keyword>
<dbReference type="Proteomes" id="UP000050378">
    <property type="component" value="Unassembled WGS sequence"/>
</dbReference>
<accession>A0A0P7E309</accession>
<keyword evidence="1" id="KW-0812">Transmembrane</keyword>
<evidence type="ECO:0000256" key="1">
    <source>
        <dbReference type="SAM" id="Phobius"/>
    </source>
</evidence>
<feature type="transmembrane region" description="Helical" evidence="1">
    <location>
        <begin position="128"/>
        <end position="147"/>
    </location>
</feature>
<feature type="transmembrane region" description="Helical" evidence="1">
    <location>
        <begin position="380"/>
        <end position="401"/>
    </location>
</feature>
<comment type="caution">
    <text evidence="2">The sequence shown here is derived from an EMBL/GenBank/DDBJ whole genome shotgun (WGS) entry which is preliminary data.</text>
</comment>
<dbReference type="AlphaFoldDB" id="A0A0P7E309"/>
<dbReference type="STRING" id="570156.AOG27_18470"/>
<evidence type="ECO:0000313" key="3">
    <source>
        <dbReference type="Proteomes" id="UP000050378"/>
    </source>
</evidence>
<feature type="transmembrane region" description="Helical" evidence="1">
    <location>
        <begin position="71"/>
        <end position="90"/>
    </location>
</feature>
<evidence type="ECO:0008006" key="4">
    <source>
        <dbReference type="Google" id="ProtNLM"/>
    </source>
</evidence>